<evidence type="ECO:0000256" key="2">
    <source>
        <dbReference type="SAM" id="MobiDB-lite"/>
    </source>
</evidence>
<evidence type="ECO:0000256" key="3">
    <source>
        <dbReference type="SAM" id="SignalP"/>
    </source>
</evidence>
<keyword evidence="1 3" id="KW-0732">Signal</keyword>
<dbReference type="OrthoDB" id="5479728at2"/>
<protein>
    <recommendedName>
        <fullName evidence="6">Peptidase C-terminal archaeal/bacterial domain-containing protein</fullName>
    </recommendedName>
</protein>
<sequence>MSQPGLRSRFELASIAFWLTAAMLIASAASCAQGGNSIADCDDGYSLCGGTCIDTQTDPEHCGDCNLVCDDGARCAAGRCVGGGGEGGADTGMVTTGTGGERCGPGEVECEGRCVALGTDEHNCGRCGHVCPEDQTCEGGACRCAPELTACDGRCVDLASDPLHCGGCEAACAYNETCAEGACRCNEGLAECVVEADEGTSRACFDLASHPQHCGACNAACEPGLYCQRGECTCVVGPYEDIGTTVPQRVAGSTLGADTYFGLDCVASGSTELAYKFTAPQNGLYKFDTTGSSYDTALGVLDFDVCNELTCNDDAPRGPQAIASTILDEGKSVLLVVTGYNGAQGDFTMNVTWSAPPRCPVDTIAPTLPQTINDDTTTRGDYNAPSCGSAGSPDTSYTFTAPAAGRYVFDTFGSPSDTVLELRNGSCTGAVIACNDDAAAGAQSRIVANLSAGQTVVAFVEVAEGEAGPVTLNVSEYVPPPCPEIDLGSTTPQTVRGDTAGRERLLPSPCAGGYGPEVTYRFTAPEYALYTFDTFGTGFDTVLHIHDGTCAGTSLGCNDDTAGVRQSEVSLVLNAGQTVVVVVDGFGESSAGAYTLNVRSVLIPPCPAIDLGSTVPQSVTGSTAEGVDILHPACGGSRGKEATYSFTAPEAGTYVFDTLGSSFNTVLYALEASCSGRSLGCNADAAGGQQSRLWLDLGAGQTIILVVDGNSATDSGDFTLSVQQFTGATCSAPLDLGSTAPQLVTGSTVGQPEAVSPACGFSSAPEVAYSFTAPENGTYIFDTFGSGFNTILQIFDGSCRGRSLACNDDSGGPQSRVHVDLTAGQTVVVVVDGQSSQAGDYVLKVERYTAPGTCSTALDLGSTVPQTQTGSTTGALNGHATTCGSSSAPEMVYTFTAPEDGRYLFDTFGSAFDTILQVREGSCAGASVGCSDNAGNSQSALNLPLVADQVVAVIVDGSSASSGAFALNVSRFDGSGTCEAPIDLGSELPLTRSGTTATQPSASSPPCVGSGSAPEMVFSYTAPADGTYVIDTAGSAFDTVLSVSADSCTGTALGCSDDVSGLGRASRVTKTLTAGQVIVIVVDGFGSATGNFTLNINPG</sequence>
<feature type="chain" id="PRO_5014837089" description="Peptidase C-terminal archaeal/bacterial domain-containing protein" evidence="3">
    <location>
        <begin position="29"/>
        <end position="1099"/>
    </location>
</feature>
<accession>A0A2L0EJE0</accession>
<evidence type="ECO:0000313" key="5">
    <source>
        <dbReference type="Proteomes" id="UP000238348"/>
    </source>
</evidence>
<dbReference type="PANTHER" id="PTHR33227">
    <property type="entry name" value="STIGMA-SPECIFIC STIG1-LIKE PROTEIN 3"/>
    <property type="match status" value="1"/>
</dbReference>
<dbReference type="Proteomes" id="UP000238348">
    <property type="component" value="Chromosome"/>
</dbReference>
<feature type="signal peptide" evidence="3">
    <location>
        <begin position="1"/>
        <end position="28"/>
    </location>
</feature>
<evidence type="ECO:0008006" key="6">
    <source>
        <dbReference type="Google" id="ProtNLM"/>
    </source>
</evidence>
<dbReference type="PANTHER" id="PTHR33227:SF48">
    <property type="entry name" value="STIGMA-SPECIFIC STIG1-LIKE PROTEIN 4"/>
    <property type="match status" value="1"/>
</dbReference>
<dbReference type="PROSITE" id="PS51257">
    <property type="entry name" value="PROKAR_LIPOPROTEIN"/>
    <property type="match status" value="1"/>
</dbReference>
<dbReference type="AlphaFoldDB" id="A0A2L0EJE0"/>
<gene>
    <name evidence="4" type="ORF">SOCE26_008040</name>
</gene>
<evidence type="ECO:0000256" key="1">
    <source>
        <dbReference type="ARBA" id="ARBA00022729"/>
    </source>
</evidence>
<dbReference type="EMBL" id="CP012673">
    <property type="protein sequence ID" value="AUX39413.1"/>
    <property type="molecule type" value="Genomic_DNA"/>
</dbReference>
<feature type="compositionally biased region" description="Polar residues" evidence="2">
    <location>
        <begin position="992"/>
        <end position="1004"/>
    </location>
</feature>
<organism evidence="4 5">
    <name type="scientific">Sorangium cellulosum</name>
    <name type="common">Polyangium cellulosum</name>
    <dbReference type="NCBI Taxonomy" id="56"/>
    <lineage>
        <taxon>Bacteria</taxon>
        <taxon>Pseudomonadati</taxon>
        <taxon>Myxococcota</taxon>
        <taxon>Polyangia</taxon>
        <taxon>Polyangiales</taxon>
        <taxon>Polyangiaceae</taxon>
        <taxon>Sorangium</taxon>
    </lineage>
</organism>
<name>A0A2L0EJE0_SORCE</name>
<reference evidence="4 5" key="1">
    <citation type="submission" date="2015-09" db="EMBL/GenBank/DDBJ databases">
        <title>Sorangium comparison.</title>
        <authorList>
            <person name="Zaburannyi N."/>
            <person name="Bunk B."/>
            <person name="Overmann J."/>
            <person name="Mueller R."/>
        </authorList>
    </citation>
    <scope>NUCLEOTIDE SEQUENCE [LARGE SCALE GENOMIC DNA]</scope>
    <source>
        <strain evidence="4 5">So ce26</strain>
    </source>
</reference>
<dbReference type="RefSeq" id="WP_104977379.1">
    <property type="nucleotide sequence ID" value="NZ_CP012673.1"/>
</dbReference>
<dbReference type="Gene3D" id="2.60.120.380">
    <property type="match status" value="2"/>
</dbReference>
<dbReference type="NCBIfam" id="NF041328">
    <property type="entry name" value="C_rich_MXAN6577"/>
    <property type="match status" value="1"/>
</dbReference>
<dbReference type="Pfam" id="PF04885">
    <property type="entry name" value="Stig1"/>
    <property type="match status" value="1"/>
</dbReference>
<proteinExistence type="predicted"/>
<evidence type="ECO:0000313" key="4">
    <source>
        <dbReference type="EMBL" id="AUX39413.1"/>
    </source>
</evidence>
<dbReference type="InterPro" id="IPR006969">
    <property type="entry name" value="Stig-like"/>
</dbReference>
<feature type="region of interest" description="Disordered" evidence="2">
    <location>
        <begin position="990"/>
        <end position="1009"/>
    </location>
</feature>